<dbReference type="InterPro" id="IPR004842">
    <property type="entry name" value="SLC12A_fam"/>
</dbReference>
<evidence type="ECO:0000256" key="5">
    <source>
        <dbReference type="ARBA" id="ARBA00022538"/>
    </source>
</evidence>
<feature type="transmembrane region" description="Helical" evidence="19">
    <location>
        <begin position="73"/>
        <end position="94"/>
    </location>
</feature>
<reference evidence="23" key="1">
    <citation type="submission" date="2025-08" db="UniProtKB">
        <authorList>
            <consortium name="Ensembl"/>
        </authorList>
    </citation>
    <scope>IDENTIFICATION</scope>
</reference>
<dbReference type="InterPro" id="IPR018491">
    <property type="entry name" value="SLC12_C"/>
</dbReference>
<keyword evidence="4" id="KW-1003">Cell membrane</keyword>
<dbReference type="InterPro" id="IPR002443">
    <property type="entry name" value="SLC12A1/SLC12A2"/>
</dbReference>
<evidence type="ECO:0000256" key="16">
    <source>
        <dbReference type="ARBA" id="ARBA00023214"/>
    </source>
</evidence>
<dbReference type="PANTHER" id="PTHR11827:SF93">
    <property type="entry name" value="SOLUTE CARRIER FAMILY 12 MEMBER 1"/>
    <property type="match status" value="1"/>
</dbReference>
<evidence type="ECO:0000256" key="9">
    <source>
        <dbReference type="ARBA" id="ARBA00022958"/>
    </source>
</evidence>
<evidence type="ECO:0000313" key="24">
    <source>
        <dbReference type="Proteomes" id="UP000694557"/>
    </source>
</evidence>
<evidence type="ECO:0000256" key="12">
    <source>
        <dbReference type="ARBA" id="ARBA00023065"/>
    </source>
</evidence>
<evidence type="ECO:0000256" key="19">
    <source>
        <dbReference type="SAM" id="Phobius"/>
    </source>
</evidence>
<evidence type="ECO:0000256" key="6">
    <source>
        <dbReference type="ARBA" id="ARBA00022553"/>
    </source>
</evidence>
<keyword evidence="12" id="KW-0406">Ion transport</keyword>
<dbReference type="Gene3D" id="1.20.1740.10">
    <property type="entry name" value="Amino acid/polyamine transporter I"/>
    <property type="match status" value="1"/>
</dbReference>
<feature type="domain" description="Amino acid permease/ SLC12A" evidence="20">
    <location>
        <begin position="79"/>
        <end position="578"/>
    </location>
</feature>
<feature type="transmembrane region" description="Helical" evidence="19">
    <location>
        <begin position="304"/>
        <end position="328"/>
    </location>
</feature>
<evidence type="ECO:0000256" key="17">
    <source>
        <dbReference type="ARBA" id="ARBA00048452"/>
    </source>
</evidence>
<evidence type="ECO:0000256" key="1">
    <source>
        <dbReference type="ARBA" id="ARBA00004651"/>
    </source>
</evidence>
<comment type="catalytic activity">
    <reaction evidence="17">
        <text>K(+)(out) + 2 chloride(out) + Na(+)(out) = K(+)(in) + 2 chloride(in) + Na(+)(in)</text>
        <dbReference type="Rhea" id="RHEA:72395"/>
        <dbReference type="ChEBI" id="CHEBI:17996"/>
        <dbReference type="ChEBI" id="CHEBI:29101"/>
        <dbReference type="ChEBI" id="CHEBI:29103"/>
    </reaction>
    <physiologicalReaction direction="left-to-right" evidence="17">
        <dbReference type="Rhea" id="RHEA:72396"/>
    </physiologicalReaction>
</comment>
<keyword evidence="6" id="KW-0597">Phosphoprotein</keyword>
<dbReference type="GO" id="GO:0055064">
    <property type="term" value="P:chloride ion homeostasis"/>
    <property type="evidence" value="ECO:0007669"/>
    <property type="project" value="TreeGrafter"/>
</dbReference>
<evidence type="ECO:0000256" key="10">
    <source>
        <dbReference type="ARBA" id="ARBA00022989"/>
    </source>
</evidence>
<feature type="transmembrane region" description="Helical" evidence="19">
    <location>
        <begin position="270"/>
        <end position="292"/>
    </location>
</feature>
<feature type="transmembrane region" description="Helical" evidence="19">
    <location>
        <begin position="149"/>
        <end position="170"/>
    </location>
</feature>
<keyword evidence="9" id="KW-0630">Potassium</keyword>
<feature type="domain" description="Amino acid permease N-terminal" evidence="22">
    <location>
        <begin position="28"/>
        <end position="72"/>
    </location>
</feature>
<dbReference type="GO" id="GO:0006884">
    <property type="term" value="P:cell volume homeostasis"/>
    <property type="evidence" value="ECO:0007669"/>
    <property type="project" value="TreeGrafter"/>
</dbReference>
<evidence type="ECO:0000259" key="20">
    <source>
        <dbReference type="Pfam" id="PF00324"/>
    </source>
</evidence>
<dbReference type="NCBIfam" id="TIGR00930">
    <property type="entry name" value="2a30"/>
    <property type="match status" value="1"/>
</dbReference>
<evidence type="ECO:0000256" key="11">
    <source>
        <dbReference type="ARBA" id="ARBA00023053"/>
    </source>
</evidence>
<keyword evidence="7 19" id="KW-0812">Transmembrane</keyword>
<dbReference type="GO" id="GO:0008511">
    <property type="term" value="F:sodium:potassium:chloride symporter activity"/>
    <property type="evidence" value="ECO:0007669"/>
    <property type="project" value="TreeGrafter"/>
</dbReference>
<feature type="transmembrane region" description="Helical" evidence="19">
    <location>
        <begin position="468"/>
        <end position="486"/>
    </location>
</feature>
<dbReference type="Pfam" id="PF03522">
    <property type="entry name" value="SLC12"/>
    <property type="match status" value="1"/>
</dbReference>
<dbReference type="PANTHER" id="PTHR11827">
    <property type="entry name" value="SOLUTE CARRIER FAMILY 12, CATION COTRANSPORTERS"/>
    <property type="match status" value="1"/>
</dbReference>
<feature type="transmembrane region" description="Helical" evidence="19">
    <location>
        <begin position="442"/>
        <end position="462"/>
    </location>
</feature>
<dbReference type="FunFam" id="1.20.1740.10:FF:000005">
    <property type="entry name" value="Solute carrier family 12 member 1"/>
    <property type="match status" value="1"/>
</dbReference>
<evidence type="ECO:0000256" key="2">
    <source>
        <dbReference type="ARBA" id="ARBA00010593"/>
    </source>
</evidence>
<feature type="domain" description="SLC12A transporter C-terminal" evidence="21">
    <location>
        <begin position="588"/>
        <end position="984"/>
    </location>
</feature>
<dbReference type="InterPro" id="IPR013612">
    <property type="entry name" value="AA_permease_N"/>
</dbReference>
<keyword evidence="3" id="KW-0813">Transport</keyword>
<keyword evidence="14" id="KW-0325">Glycoprotein</keyword>
<feature type="transmembrane region" description="Helical" evidence="19">
    <location>
        <begin position="216"/>
        <end position="237"/>
    </location>
</feature>
<dbReference type="Pfam" id="PF08403">
    <property type="entry name" value="AA_permease_N"/>
    <property type="match status" value="1"/>
</dbReference>
<comment type="subcellular location">
    <subcellularLocation>
        <location evidence="1">Cell membrane</location>
        <topology evidence="1">Multi-pass membrane protein</topology>
    </subcellularLocation>
</comment>
<dbReference type="InterPro" id="IPR004841">
    <property type="entry name" value="AA-permease/SLC12A_dom"/>
</dbReference>
<evidence type="ECO:0000256" key="15">
    <source>
        <dbReference type="ARBA" id="ARBA00023201"/>
    </source>
</evidence>
<keyword evidence="16" id="KW-0868">Chloride</keyword>
<evidence type="ECO:0000256" key="3">
    <source>
        <dbReference type="ARBA" id="ARBA00022448"/>
    </source>
</evidence>
<evidence type="ECO:0000313" key="23">
    <source>
        <dbReference type="Ensembl" id="ENSOKIP00005072123.1"/>
    </source>
</evidence>
<keyword evidence="18" id="KW-0175">Coiled coil</keyword>
<reference evidence="23" key="2">
    <citation type="submission" date="2025-09" db="UniProtKB">
        <authorList>
            <consortium name="Ensembl"/>
        </authorList>
    </citation>
    <scope>IDENTIFICATION</scope>
</reference>
<dbReference type="GO" id="GO:0055078">
    <property type="term" value="P:sodium ion homeostasis"/>
    <property type="evidence" value="ECO:0007669"/>
    <property type="project" value="TreeGrafter"/>
</dbReference>
<evidence type="ECO:0000256" key="13">
    <source>
        <dbReference type="ARBA" id="ARBA00023136"/>
    </source>
</evidence>
<dbReference type="GO" id="GO:0055075">
    <property type="term" value="P:potassium ion homeostasis"/>
    <property type="evidence" value="ECO:0007669"/>
    <property type="project" value="TreeGrafter"/>
</dbReference>
<dbReference type="Pfam" id="PF00324">
    <property type="entry name" value="AA_permease"/>
    <property type="match status" value="1"/>
</dbReference>
<gene>
    <name evidence="23" type="primary">SLC12A1</name>
    <name evidence="23" type="synonym">slc12a1</name>
</gene>
<dbReference type="AlphaFoldDB" id="A0A8C7IG61"/>
<dbReference type="PRINTS" id="PR01207">
    <property type="entry name" value="NAKCLTRNSPRT"/>
</dbReference>
<evidence type="ECO:0000256" key="18">
    <source>
        <dbReference type="SAM" id="Coils"/>
    </source>
</evidence>
<protein>
    <submittedName>
        <fullName evidence="23">Solute carrier family 12 member 1</fullName>
    </submittedName>
</protein>
<keyword evidence="24" id="KW-1185">Reference proteome</keyword>
<dbReference type="GO" id="GO:0016324">
    <property type="term" value="C:apical plasma membrane"/>
    <property type="evidence" value="ECO:0007669"/>
    <property type="project" value="TreeGrafter"/>
</dbReference>
<keyword evidence="10 19" id="KW-1133">Transmembrane helix</keyword>
<dbReference type="GO" id="GO:1990573">
    <property type="term" value="P:potassium ion import across plasma membrane"/>
    <property type="evidence" value="ECO:0007669"/>
    <property type="project" value="TreeGrafter"/>
</dbReference>
<evidence type="ECO:0000256" key="8">
    <source>
        <dbReference type="ARBA" id="ARBA00022847"/>
    </source>
</evidence>
<accession>A0A8C7IG61</accession>
<dbReference type="Proteomes" id="UP000694557">
    <property type="component" value="Unassembled WGS sequence"/>
</dbReference>
<organism evidence="23 24">
    <name type="scientific">Oncorhynchus kisutch</name>
    <name type="common">Coho salmon</name>
    <name type="synonym">Salmo kisutch</name>
    <dbReference type="NCBI Taxonomy" id="8019"/>
    <lineage>
        <taxon>Eukaryota</taxon>
        <taxon>Metazoa</taxon>
        <taxon>Chordata</taxon>
        <taxon>Craniata</taxon>
        <taxon>Vertebrata</taxon>
        <taxon>Euteleostomi</taxon>
        <taxon>Actinopterygii</taxon>
        <taxon>Neopterygii</taxon>
        <taxon>Teleostei</taxon>
        <taxon>Protacanthopterygii</taxon>
        <taxon>Salmoniformes</taxon>
        <taxon>Salmonidae</taxon>
        <taxon>Salmoninae</taxon>
        <taxon>Oncorhynchus</taxon>
    </lineage>
</organism>
<keyword evidence="5" id="KW-0633">Potassium transport</keyword>
<proteinExistence type="inferred from homology"/>
<keyword evidence="8" id="KW-0769">Symport</keyword>
<evidence type="ECO:0000256" key="7">
    <source>
        <dbReference type="ARBA" id="ARBA00022692"/>
    </source>
</evidence>
<feature type="transmembrane region" description="Helical" evidence="19">
    <location>
        <begin position="101"/>
        <end position="129"/>
    </location>
</feature>
<feature type="transmembrane region" description="Helical" evidence="19">
    <location>
        <begin position="498"/>
        <end position="521"/>
    </location>
</feature>
<evidence type="ECO:0000259" key="21">
    <source>
        <dbReference type="Pfam" id="PF03522"/>
    </source>
</evidence>
<keyword evidence="15" id="KW-0739">Sodium transport</keyword>
<sequence length="984" mass="108849">LLEPVFTASLMENDAYDRIGDEPPNYEETAFGHDTLDRVPNIDFYRNAGSVSGNRAVRPSLQELHDVFQKVSVWYVCLNILGGVMLFIRLSWVFGQGRRGLGIVVIALSCVVTTVTGLSMSAICTNGVVRGGGAYYLISRSLGPEFGGSIGLIFAFANAVAVAMYVVGFAETVVDLLKENNAIMIDELNDIRIIGCISVVLLLGISVAGMEWEAKAQIGLLIILLVAIVNVFVGTGIPASTDKKSKGFFNYDAKIFMENLPPDFRDGETFFSVFAIFFPAATGILAGANISGDLKDPQDALPKGTLLAILITGVTYLGVALCVSATVVRDATGNINDTIATGMDMFCNGTNTAACEQGWNFSSCEVSSCKFGSMNNFQVMTMVSGFGPLITAGTFSATLSSALASLVSAPKVFQALCKDNIYTALKFFAKGHGKNNEPIRGYVLTFIIAVAFIIIADLNVIAPIISNFFLASYALINFSCFHASYAKSPGWRPAYRYYNMWLSLFGAVLCCGVMFVINWWAALLTYAIEIFLYVYVTVKKPNVNWGSSTQAVTFVSAVNNALSLTGVEDHVKNFRPQCMVLTGAPKNRPALLDLAHCFTKNYGLCLTCEVFVGPRTETLTDVNAEMEKNQMWLNKKKRKAFYAAVACDSFRQGTENLMQASGLGRLKPNILMMGFKKDWRTADTAGVQSYVGVLHDAFDFEYGTVVLRMNQGLDISHIIKAQEEMEREAQEQKDLEKEELAEENKGKSIFRKSRNLSTQGLTSRVTTPQSPQVVVVNERLVSTSTQFQRKQGKGTIDVWWMFDDGGLTLLLPYILTTRKKFKDCKMRIFIAGQPGRVEQDRHEMKSLLEKFRIKYADIHVIDDITQNPNSNSWKMFEDMIEPFRLHEGSKSTTLAEALRKDNPWKISDAELDTFEEKTNLQVRLNELLQENSRAANLIIVSMPIARLGSVSDHLYMAWLDILTKNLPPTMLIRGNHKSVLTFYS</sequence>
<feature type="coiled-coil region" evidence="18">
    <location>
        <begin position="718"/>
        <end position="746"/>
    </location>
</feature>
<name>A0A8C7IG61_ONCKI</name>
<feature type="transmembrane region" description="Helical" evidence="19">
    <location>
        <begin position="191"/>
        <end position="210"/>
    </location>
</feature>
<dbReference type="GeneTree" id="ENSGT00940000158030"/>
<keyword evidence="13 19" id="KW-0472">Membrane</keyword>
<evidence type="ECO:0000256" key="4">
    <source>
        <dbReference type="ARBA" id="ARBA00022475"/>
    </source>
</evidence>
<dbReference type="Ensembl" id="ENSOKIT00005076837.1">
    <property type="protein sequence ID" value="ENSOKIP00005072123.1"/>
    <property type="gene ID" value="ENSOKIG00005029051.1"/>
</dbReference>
<keyword evidence="11" id="KW-0915">Sodium</keyword>
<evidence type="ECO:0000259" key="22">
    <source>
        <dbReference type="Pfam" id="PF08403"/>
    </source>
</evidence>
<evidence type="ECO:0000256" key="14">
    <source>
        <dbReference type="ARBA" id="ARBA00023180"/>
    </source>
</evidence>
<comment type="similarity">
    <text evidence="2">Belongs to the SLC12A transporter family.</text>
</comment>